<dbReference type="Pfam" id="PF17645">
    <property type="entry name" value="Amdase"/>
    <property type="match status" value="1"/>
</dbReference>
<dbReference type="AlphaFoldDB" id="A0A317FGH9"/>
<comment type="caution">
    <text evidence="1">The sequence shown here is derived from an EMBL/GenBank/DDBJ whole genome shotgun (WGS) entry which is preliminary data.</text>
</comment>
<organism evidence="1 2">
    <name type="scientific">Falsiroseomonas bella</name>
    <dbReference type="NCBI Taxonomy" id="2184016"/>
    <lineage>
        <taxon>Bacteria</taxon>
        <taxon>Pseudomonadati</taxon>
        <taxon>Pseudomonadota</taxon>
        <taxon>Alphaproteobacteria</taxon>
        <taxon>Acetobacterales</taxon>
        <taxon>Roseomonadaceae</taxon>
        <taxon>Falsiroseomonas</taxon>
    </lineage>
</organism>
<dbReference type="RefSeq" id="WP_109870560.1">
    <property type="nucleotide sequence ID" value="NZ_QGNA01000002.1"/>
</dbReference>
<dbReference type="OrthoDB" id="9816064at2"/>
<sequence>MAAPTLLLPGWRARIGVISPTVLERIPLDFHRIAPEGAMLCGVTCGMGGWAANQYGQALAQVKDAARYLAARKVDFLLHVASPIVVAQGPGYDRVLLAELAEATGGIPCTTTIRAALDAFALLGAKRILAVTPFHEVLNGQLRTFVEAEGYAFSRLVSVPASFDFLQDVAPDALFRAALAAAAEEPDFDVVWIPSGQLPAVEVVLPLEARLNKPVVAQNHADFLAAFRALGLTGIPRGHGMLLDRGAG</sequence>
<dbReference type="Gene3D" id="3.40.50.12500">
    <property type="match status" value="1"/>
</dbReference>
<reference evidence="2" key="1">
    <citation type="submission" date="2018-05" db="EMBL/GenBank/DDBJ databases">
        <authorList>
            <person name="Du Z."/>
            <person name="Wang X."/>
        </authorList>
    </citation>
    <scope>NUCLEOTIDE SEQUENCE [LARGE SCALE GENOMIC DNA]</scope>
    <source>
        <strain evidence="2">CQN31</strain>
    </source>
</reference>
<keyword evidence="2" id="KW-1185">Reference proteome</keyword>
<dbReference type="PANTHER" id="PTHR40267">
    <property type="entry name" value="BLR3294 PROTEIN"/>
    <property type="match status" value="1"/>
</dbReference>
<dbReference type="Proteomes" id="UP000245765">
    <property type="component" value="Unassembled WGS sequence"/>
</dbReference>
<protein>
    <recommendedName>
        <fullName evidence="3">Maleate cis-trans isomerase</fullName>
    </recommendedName>
</protein>
<evidence type="ECO:0008006" key="3">
    <source>
        <dbReference type="Google" id="ProtNLM"/>
    </source>
</evidence>
<proteinExistence type="predicted"/>
<evidence type="ECO:0000313" key="2">
    <source>
        <dbReference type="Proteomes" id="UP000245765"/>
    </source>
</evidence>
<evidence type="ECO:0000313" key="1">
    <source>
        <dbReference type="EMBL" id="PWS37452.1"/>
    </source>
</evidence>
<name>A0A317FGH9_9PROT</name>
<accession>A0A317FGH9</accession>
<gene>
    <name evidence="1" type="ORF">DFH01_11500</name>
</gene>
<dbReference type="PANTHER" id="PTHR40267:SF1">
    <property type="entry name" value="BLR3294 PROTEIN"/>
    <property type="match status" value="1"/>
</dbReference>
<dbReference type="InterPro" id="IPR026286">
    <property type="entry name" value="MaiA/AMDase"/>
</dbReference>
<dbReference type="EMBL" id="QGNA01000002">
    <property type="protein sequence ID" value="PWS37452.1"/>
    <property type="molecule type" value="Genomic_DNA"/>
</dbReference>
<dbReference type="InterPro" id="IPR053714">
    <property type="entry name" value="Iso_Racemase_Enz_sf"/>
</dbReference>